<dbReference type="Proteomes" id="UP001195483">
    <property type="component" value="Unassembled WGS sequence"/>
</dbReference>
<feature type="transmembrane region" description="Helical" evidence="1">
    <location>
        <begin position="186"/>
        <end position="212"/>
    </location>
</feature>
<accession>A0AAE0RPV8</accession>
<feature type="chain" id="PRO_5042252154" evidence="2">
    <location>
        <begin position="20"/>
        <end position="490"/>
    </location>
</feature>
<name>A0AAE0RPV8_9BIVA</name>
<comment type="caution">
    <text evidence="3">The sequence shown here is derived from an EMBL/GenBank/DDBJ whole genome shotgun (WGS) entry which is preliminary data.</text>
</comment>
<sequence length="490" mass="54796">MVRIFLTVFLMIIPKKGVTQDIVNICNHVNRQNKIPLKITGSSINVTTACSCLVQSDGINVSIDSVQLYGSQQNISMLTIMDVNLYVFPEKGSSIAVDGEFIVYNRSNGLRSFKMDSFIIIWNPVSGKKSSTFEVILSANSSSYFDMLCIKHGRVPWFAWLNLEKMQIPSMQSRDNTRQESLDGGVVAGAFIGGLVLGLLLIAGAVLGYRYWKCWETPSPVRSVLKRLSLTKSAEKMKDYGQLGSSVDHRGIDRANKSVSCRTTKNVTLYSPESPPVIQIQEKDAPNGQRRGKSTRNPNMPVEIRNLALYRNVSEENLVEEDRIQYREGKIVGSVKKEMSKPTHNEDLDVPDNASSSIETEEEDIEQSKANLANVFVFELTGSRENNIQIDHFQQKELTIEGISPGEQNCAQKPNEMNHAQNHLVSEREGIETQENSDDRDLHFPNPLYISASEGLEQIPSQDDTNENDIVLKASDSDACYDNKGLDDNY</sequence>
<proteinExistence type="predicted"/>
<keyword evidence="1" id="KW-1133">Transmembrane helix</keyword>
<keyword evidence="2" id="KW-0732">Signal</keyword>
<gene>
    <name evidence="3" type="ORF">CHS0354_032237</name>
</gene>
<organism evidence="3 4">
    <name type="scientific">Potamilus streckersoni</name>
    <dbReference type="NCBI Taxonomy" id="2493646"/>
    <lineage>
        <taxon>Eukaryota</taxon>
        <taxon>Metazoa</taxon>
        <taxon>Spiralia</taxon>
        <taxon>Lophotrochozoa</taxon>
        <taxon>Mollusca</taxon>
        <taxon>Bivalvia</taxon>
        <taxon>Autobranchia</taxon>
        <taxon>Heteroconchia</taxon>
        <taxon>Palaeoheterodonta</taxon>
        <taxon>Unionida</taxon>
        <taxon>Unionoidea</taxon>
        <taxon>Unionidae</taxon>
        <taxon>Ambleminae</taxon>
        <taxon>Lampsilini</taxon>
        <taxon>Potamilus</taxon>
    </lineage>
</organism>
<evidence type="ECO:0000313" key="3">
    <source>
        <dbReference type="EMBL" id="KAK3577389.1"/>
    </source>
</evidence>
<keyword evidence="4" id="KW-1185">Reference proteome</keyword>
<keyword evidence="1" id="KW-0472">Membrane</keyword>
<evidence type="ECO:0000313" key="4">
    <source>
        <dbReference type="Proteomes" id="UP001195483"/>
    </source>
</evidence>
<reference evidence="3" key="3">
    <citation type="submission" date="2023-05" db="EMBL/GenBank/DDBJ databases">
        <authorList>
            <person name="Smith C.H."/>
        </authorList>
    </citation>
    <scope>NUCLEOTIDE SEQUENCE</scope>
    <source>
        <strain evidence="3">CHS0354</strain>
        <tissue evidence="3">Mantle</tissue>
    </source>
</reference>
<evidence type="ECO:0000256" key="2">
    <source>
        <dbReference type="SAM" id="SignalP"/>
    </source>
</evidence>
<feature type="signal peptide" evidence="2">
    <location>
        <begin position="1"/>
        <end position="19"/>
    </location>
</feature>
<dbReference type="AlphaFoldDB" id="A0AAE0RPV8"/>
<reference evidence="3" key="2">
    <citation type="journal article" date="2021" name="Genome Biol. Evol.">
        <title>Developing a high-quality reference genome for a parasitic bivalve with doubly uniparental inheritance (Bivalvia: Unionida).</title>
        <authorList>
            <person name="Smith C.H."/>
        </authorList>
    </citation>
    <scope>NUCLEOTIDE SEQUENCE</scope>
    <source>
        <strain evidence="3">CHS0354</strain>
        <tissue evidence="3">Mantle</tissue>
    </source>
</reference>
<keyword evidence="1" id="KW-0812">Transmembrane</keyword>
<dbReference type="EMBL" id="JAEAOA010001910">
    <property type="protein sequence ID" value="KAK3577389.1"/>
    <property type="molecule type" value="Genomic_DNA"/>
</dbReference>
<reference evidence="3" key="1">
    <citation type="journal article" date="2021" name="Genome Biol. Evol.">
        <title>A High-Quality Reference Genome for a Parasitic Bivalve with Doubly Uniparental Inheritance (Bivalvia: Unionida).</title>
        <authorList>
            <person name="Smith C.H."/>
        </authorList>
    </citation>
    <scope>NUCLEOTIDE SEQUENCE</scope>
    <source>
        <strain evidence="3">CHS0354</strain>
    </source>
</reference>
<evidence type="ECO:0000256" key="1">
    <source>
        <dbReference type="SAM" id="Phobius"/>
    </source>
</evidence>
<protein>
    <submittedName>
        <fullName evidence="3">Uncharacterized protein</fullName>
    </submittedName>
</protein>